<protein>
    <submittedName>
        <fullName evidence="2">Uncharacterized protein</fullName>
    </submittedName>
</protein>
<feature type="region of interest" description="Disordered" evidence="1">
    <location>
        <begin position="103"/>
        <end position="134"/>
    </location>
</feature>
<gene>
    <name evidence="2" type="ORF">E2C01_003372</name>
</gene>
<keyword evidence="3" id="KW-1185">Reference proteome</keyword>
<proteinExistence type="predicted"/>
<accession>A0A5B7CTD9</accession>
<dbReference type="AlphaFoldDB" id="A0A5B7CTD9"/>
<dbReference type="Proteomes" id="UP000324222">
    <property type="component" value="Unassembled WGS sequence"/>
</dbReference>
<reference evidence="2 3" key="1">
    <citation type="submission" date="2019-05" db="EMBL/GenBank/DDBJ databases">
        <title>Another draft genome of Portunus trituberculatus and its Hox gene families provides insights of decapod evolution.</title>
        <authorList>
            <person name="Jeong J.-H."/>
            <person name="Song I."/>
            <person name="Kim S."/>
            <person name="Choi T."/>
            <person name="Kim D."/>
            <person name="Ryu S."/>
            <person name="Kim W."/>
        </authorList>
    </citation>
    <scope>NUCLEOTIDE SEQUENCE [LARGE SCALE GENOMIC DNA]</scope>
    <source>
        <tissue evidence="2">Muscle</tissue>
    </source>
</reference>
<evidence type="ECO:0000256" key="1">
    <source>
        <dbReference type="SAM" id="MobiDB-lite"/>
    </source>
</evidence>
<sequence>MPQRSLRARAGGFWAQYGRQRRQGASLAQLGRIYVLDFDYSGCLPPPVAFLSCRCLLVPYPSHYSSILSSPSVSCYCSEGHSCLCLTPRCQRWRLHSVVSTPSAAASSREGTEEEEVKEEGEELSPHPLSEHSLQHPSLHYSSLLLPHIPSVSPTSPLVPQKPGDAGLLGSCHLYPVLMLGHKSALLFIARTVLYQGFSEKSGERGAERREERVRRKE</sequence>
<evidence type="ECO:0000313" key="2">
    <source>
        <dbReference type="EMBL" id="MPC10733.1"/>
    </source>
</evidence>
<comment type="caution">
    <text evidence="2">The sequence shown here is derived from an EMBL/GenBank/DDBJ whole genome shotgun (WGS) entry which is preliminary data.</text>
</comment>
<organism evidence="2 3">
    <name type="scientific">Portunus trituberculatus</name>
    <name type="common">Swimming crab</name>
    <name type="synonym">Neptunus trituberculatus</name>
    <dbReference type="NCBI Taxonomy" id="210409"/>
    <lineage>
        <taxon>Eukaryota</taxon>
        <taxon>Metazoa</taxon>
        <taxon>Ecdysozoa</taxon>
        <taxon>Arthropoda</taxon>
        <taxon>Crustacea</taxon>
        <taxon>Multicrustacea</taxon>
        <taxon>Malacostraca</taxon>
        <taxon>Eumalacostraca</taxon>
        <taxon>Eucarida</taxon>
        <taxon>Decapoda</taxon>
        <taxon>Pleocyemata</taxon>
        <taxon>Brachyura</taxon>
        <taxon>Eubrachyura</taxon>
        <taxon>Portunoidea</taxon>
        <taxon>Portunidae</taxon>
        <taxon>Portuninae</taxon>
        <taxon>Portunus</taxon>
    </lineage>
</organism>
<evidence type="ECO:0000313" key="3">
    <source>
        <dbReference type="Proteomes" id="UP000324222"/>
    </source>
</evidence>
<dbReference type="EMBL" id="VSRR010000127">
    <property type="protein sequence ID" value="MPC10733.1"/>
    <property type="molecule type" value="Genomic_DNA"/>
</dbReference>
<feature type="compositionally biased region" description="Acidic residues" evidence="1">
    <location>
        <begin position="112"/>
        <end position="123"/>
    </location>
</feature>
<name>A0A5B7CTD9_PORTR</name>